<dbReference type="Proteomes" id="UP000051530">
    <property type="component" value="Unassembled WGS sequence"/>
</dbReference>
<name>A0A0R0M7K5_9MICR</name>
<reference evidence="1 2" key="1">
    <citation type="submission" date="2015-07" db="EMBL/GenBank/DDBJ databases">
        <title>The genome of Pseudoloma neurophilia, a relevant intracellular parasite of the zebrafish.</title>
        <authorList>
            <person name="Ndikumana S."/>
            <person name="Pelin A."/>
            <person name="Sanders J."/>
            <person name="Corradi N."/>
        </authorList>
    </citation>
    <scope>NUCLEOTIDE SEQUENCE [LARGE SCALE GENOMIC DNA]</scope>
    <source>
        <strain evidence="1 2">MK1</strain>
    </source>
</reference>
<proteinExistence type="predicted"/>
<dbReference type="VEuPathDB" id="MicrosporidiaDB:M153_5000012486"/>
<organism evidence="1 2">
    <name type="scientific">Pseudoloma neurophilia</name>
    <dbReference type="NCBI Taxonomy" id="146866"/>
    <lineage>
        <taxon>Eukaryota</taxon>
        <taxon>Fungi</taxon>
        <taxon>Fungi incertae sedis</taxon>
        <taxon>Microsporidia</taxon>
        <taxon>Pseudoloma</taxon>
    </lineage>
</organism>
<gene>
    <name evidence="1" type="ORF">M153_5000012486</name>
</gene>
<evidence type="ECO:0000313" key="2">
    <source>
        <dbReference type="Proteomes" id="UP000051530"/>
    </source>
</evidence>
<protein>
    <submittedName>
        <fullName evidence="1">Uncharacterized protein</fullName>
    </submittedName>
</protein>
<dbReference type="AlphaFoldDB" id="A0A0R0M7K5"/>
<sequence>MVPNSFNPSRQQKSIHVNFLKGNRAKCTIHLIMNTFMRQYI</sequence>
<keyword evidence="2" id="KW-1185">Reference proteome</keyword>
<accession>A0A0R0M7K5</accession>
<dbReference type="EMBL" id="LGUB01000009">
    <property type="protein sequence ID" value="KRH95031.1"/>
    <property type="molecule type" value="Genomic_DNA"/>
</dbReference>
<comment type="caution">
    <text evidence="1">The sequence shown here is derived from an EMBL/GenBank/DDBJ whole genome shotgun (WGS) entry which is preliminary data.</text>
</comment>
<evidence type="ECO:0000313" key="1">
    <source>
        <dbReference type="EMBL" id="KRH95031.1"/>
    </source>
</evidence>